<sequence length="557" mass="63696">MRYTAEQYAEDVISGKQVAGEYVILACKRYFSDLKQAKKKGWIFNREKAEAVIDYFTMLRHWKGDYAGQNIELLPWQQFIIWNIYGWLKPDGNRRFRYSYTEVAKKNGKTTMMGGLALWSIDMDGENGPQTYIAATKSEQAMLCFNDCKNFVKTSPEVNSVFELYQYSVYNPENNGSIKPLSKDTKSQDGIDLSCGIIDEYHAHKNDEMFDNLKSASVRRKQPLIHIITTAGFNLNGPCYEFRQMCIDVLRGSKVDDSLFPMIFSLDEGDDWTDKSLWIKSNPSLGSGLDIEGLEIEYNNVLNQPSKQYNFRVKNLNQWVNKPENWIDDEDWMAIGKAYKANDLAGMKCFGGLDLAAVRDLAALSLNFDMPDGSVQTLQWYWLPEETAKKYYGEHGDNYRLWADTGFIKLTDGNAIDHRVIQKDIEQLSKIYDIQLLGYDPYSSIETIVYLQDSGVTCQGFGQNIASMSVPSKDFETKVIDGKLFHNFNPVTRWMMGNCTLYTDPNENIKIKRVGEKSKIDGIVSIVIGLGVKMDIELNNRKAKSVYDREGRGLRIL</sequence>
<dbReference type="Pfam" id="PF20441">
    <property type="entry name" value="TerL_nuclease"/>
    <property type="match status" value="1"/>
</dbReference>
<dbReference type="PANTHER" id="PTHR41287:SF1">
    <property type="entry name" value="PROTEIN YMFN"/>
    <property type="match status" value="1"/>
</dbReference>
<name>A0A6J5SMA8_9CAUD</name>
<protein>
    <submittedName>
        <fullName evidence="3">COG4626 Phage terminase-like protein, large subunit</fullName>
    </submittedName>
</protein>
<dbReference type="GO" id="GO:0004519">
    <property type="term" value="F:endonuclease activity"/>
    <property type="evidence" value="ECO:0007669"/>
    <property type="project" value="InterPro"/>
</dbReference>
<dbReference type="Gene3D" id="3.40.50.300">
    <property type="entry name" value="P-loop containing nucleotide triphosphate hydrolases"/>
    <property type="match status" value="1"/>
</dbReference>
<accession>A0A6J5SMA8</accession>
<evidence type="ECO:0000313" key="3">
    <source>
        <dbReference type="EMBL" id="CAB4215495.1"/>
    </source>
</evidence>
<evidence type="ECO:0000259" key="2">
    <source>
        <dbReference type="Pfam" id="PF20441"/>
    </source>
</evidence>
<organism evidence="3">
    <name type="scientific">uncultured Caudovirales phage</name>
    <dbReference type="NCBI Taxonomy" id="2100421"/>
    <lineage>
        <taxon>Viruses</taxon>
        <taxon>Duplodnaviria</taxon>
        <taxon>Heunggongvirae</taxon>
        <taxon>Uroviricota</taxon>
        <taxon>Caudoviricetes</taxon>
        <taxon>Peduoviridae</taxon>
        <taxon>Maltschvirus</taxon>
        <taxon>Maltschvirus maltsch</taxon>
    </lineage>
</organism>
<reference evidence="3" key="1">
    <citation type="submission" date="2020-05" db="EMBL/GenBank/DDBJ databases">
        <authorList>
            <person name="Chiriac C."/>
            <person name="Salcher M."/>
            <person name="Ghai R."/>
            <person name="Kavagutti S V."/>
        </authorList>
    </citation>
    <scope>NUCLEOTIDE SEQUENCE</scope>
</reference>
<dbReference type="InterPro" id="IPR046462">
    <property type="entry name" value="TerL_nuclease"/>
</dbReference>
<gene>
    <name evidence="3" type="ORF">UFOVP1483_18</name>
</gene>
<dbReference type="InterPro" id="IPR046461">
    <property type="entry name" value="TerL_ATPase"/>
</dbReference>
<feature type="domain" description="Terminase large subunit-like endonuclease" evidence="2">
    <location>
        <begin position="256"/>
        <end position="530"/>
    </location>
</feature>
<feature type="domain" description="Terminase large subunit-like ATPase" evidence="1">
    <location>
        <begin position="75"/>
        <end position="244"/>
    </location>
</feature>
<proteinExistence type="predicted"/>
<dbReference type="EMBL" id="LR797431">
    <property type="protein sequence ID" value="CAB4215495.1"/>
    <property type="molecule type" value="Genomic_DNA"/>
</dbReference>
<dbReference type="Pfam" id="PF03354">
    <property type="entry name" value="TerL_ATPase"/>
    <property type="match status" value="1"/>
</dbReference>
<dbReference type="InterPro" id="IPR005021">
    <property type="entry name" value="Terminase_largesu-like"/>
</dbReference>
<dbReference type="InterPro" id="IPR027417">
    <property type="entry name" value="P-loop_NTPase"/>
</dbReference>
<evidence type="ECO:0000259" key="1">
    <source>
        <dbReference type="Pfam" id="PF03354"/>
    </source>
</evidence>
<dbReference type="PANTHER" id="PTHR41287">
    <property type="match status" value="1"/>
</dbReference>